<gene>
    <name evidence="1" type="ORF">NBRC116585_07530</name>
</gene>
<proteinExistence type="predicted"/>
<evidence type="ECO:0000313" key="1">
    <source>
        <dbReference type="EMBL" id="GAA6144636.1"/>
    </source>
</evidence>
<sequence length="93" mass="10688">MPEVNFHVRWPDGRVEQCYSPSTVIREHFNPGDQMTLAEFRQRSETALTEASARVAAKFGYHCSSAADQLRIIQQRLASFDDDEQQITILKMD</sequence>
<reference evidence="1 2" key="1">
    <citation type="submission" date="2024-04" db="EMBL/GenBank/DDBJ databases">
        <title>Draft genome sequence of Thalassolituus maritimus NBRC 116585.</title>
        <authorList>
            <person name="Miyakawa T."/>
            <person name="Kusuya Y."/>
            <person name="Miura T."/>
        </authorList>
    </citation>
    <scope>NUCLEOTIDE SEQUENCE [LARGE SCALE GENOMIC DNA]</scope>
    <source>
        <strain evidence="1 2">5NW40-0001</strain>
    </source>
</reference>
<dbReference type="EMBL" id="BAABWH010000001">
    <property type="protein sequence ID" value="GAA6144636.1"/>
    <property type="molecule type" value="Genomic_DNA"/>
</dbReference>
<accession>A0ABP9ZWW7</accession>
<dbReference type="RefSeq" id="WP_353293560.1">
    <property type="nucleotide sequence ID" value="NZ_BAABWH010000001.1"/>
</dbReference>
<comment type="caution">
    <text evidence="1">The sequence shown here is derived from an EMBL/GenBank/DDBJ whole genome shotgun (WGS) entry which is preliminary data.</text>
</comment>
<evidence type="ECO:0000313" key="2">
    <source>
        <dbReference type="Proteomes" id="UP001481413"/>
    </source>
</evidence>
<dbReference type="InterPro" id="IPR023846">
    <property type="entry name" value="CHP04042_MSMEG0570"/>
</dbReference>
<keyword evidence="2" id="KW-1185">Reference proteome</keyword>
<name>A0ABP9ZWW7_9GAMM</name>
<dbReference type="Proteomes" id="UP001481413">
    <property type="component" value="Unassembled WGS sequence"/>
</dbReference>
<protein>
    <submittedName>
        <fullName evidence="1">MSMEG_0570 family nitrogen starvation response protein</fullName>
    </submittedName>
</protein>
<dbReference type="NCBIfam" id="TIGR04042">
    <property type="entry name" value="MSMEG_0570_fam"/>
    <property type="match status" value="1"/>
</dbReference>
<organism evidence="1 2">
    <name type="scientific">Thalassolituus maritimus</name>
    <dbReference type="NCBI Taxonomy" id="484498"/>
    <lineage>
        <taxon>Bacteria</taxon>
        <taxon>Pseudomonadati</taxon>
        <taxon>Pseudomonadota</taxon>
        <taxon>Gammaproteobacteria</taxon>
        <taxon>Oceanospirillales</taxon>
        <taxon>Oceanospirillaceae</taxon>
        <taxon>Thalassolituus</taxon>
    </lineage>
</organism>